<dbReference type="SUPFAM" id="SSF52540">
    <property type="entry name" value="P-loop containing nucleoside triphosphate hydrolases"/>
    <property type="match status" value="1"/>
</dbReference>
<evidence type="ECO:0000313" key="1">
    <source>
        <dbReference type="EMBL" id="URE06621.1"/>
    </source>
</evidence>
<proteinExistence type="predicted"/>
<name>A0A9E7K6R6_9LILI</name>
<dbReference type="AlphaFoldDB" id="A0A9E7K6R6"/>
<dbReference type="Gene3D" id="3.40.50.300">
    <property type="entry name" value="P-loop containing nucleotide triphosphate hydrolases"/>
    <property type="match status" value="1"/>
</dbReference>
<protein>
    <submittedName>
        <fullName evidence="1">Rac-like GTP-binding protein</fullName>
    </submittedName>
</protein>
<sequence>MVFCIFLSQGEEPRKLIGAAAFIECSSRTRQHVEAVFDAAIKVVLRPPEQKRLKKRKARNNRCLHLVKEKQGQV</sequence>
<organism evidence="1 2">
    <name type="scientific">Musa troglodytarum</name>
    <name type="common">fe'i banana</name>
    <dbReference type="NCBI Taxonomy" id="320322"/>
    <lineage>
        <taxon>Eukaryota</taxon>
        <taxon>Viridiplantae</taxon>
        <taxon>Streptophyta</taxon>
        <taxon>Embryophyta</taxon>
        <taxon>Tracheophyta</taxon>
        <taxon>Spermatophyta</taxon>
        <taxon>Magnoliopsida</taxon>
        <taxon>Liliopsida</taxon>
        <taxon>Zingiberales</taxon>
        <taxon>Musaceae</taxon>
        <taxon>Musa</taxon>
    </lineage>
</organism>
<dbReference type="InterPro" id="IPR027417">
    <property type="entry name" value="P-loop_NTPase"/>
</dbReference>
<keyword evidence="2" id="KW-1185">Reference proteome</keyword>
<gene>
    <name evidence="1" type="ORF">MUK42_20264</name>
</gene>
<dbReference type="EMBL" id="CP097507">
    <property type="protein sequence ID" value="URE06621.1"/>
    <property type="molecule type" value="Genomic_DNA"/>
</dbReference>
<evidence type="ECO:0000313" key="2">
    <source>
        <dbReference type="Proteomes" id="UP001055439"/>
    </source>
</evidence>
<dbReference type="OrthoDB" id="774223at2759"/>
<reference evidence="1" key="1">
    <citation type="submission" date="2022-05" db="EMBL/GenBank/DDBJ databases">
        <title>The Musa troglodytarum L. genome provides insights into the mechanism of non-climacteric behaviour and enrichment of carotenoids.</title>
        <authorList>
            <person name="Wang J."/>
        </authorList>
    </citation>
    <scope>NUCLEOTIDE SEQUENCE</scope>
    <source>
        <tissue evidence="1">Leaf</tissue>
    </source>
</reference>
<accession>A0A9E7K6R6</accession>
<dbReference type="Proteomes" id="UP001055439">
    <property type="component" value="Chromosome 5"/>
</dbReference>